<evidence type="ECO:0000313" key="1">
    <source>
        <dbReference type="EMBL" id="KFI39815.1"/>
    </source>
</evidence>
<dbReference type="EMBL" id="JGYK01000001">
    <property type="protein sequence ID" value="KFI39815.1"/>
    <property type="molecule type" value="Genomic_DNA"/>
</dbReference>
<reference evidence="1 2" key="1">
    <citation type="submission" date="2014-03" db="EMBL/GenBank/DDBJ databases">
        <title>Genomics of Bifidobacteria.</title>
        <authorList>
            <person name="Ventura M."/>
            <person name="Milani C."/>
            <person name="Lugli G.A."/>
        </authorList>
    </citation>
    <scope>NUCLEOTIDE SEQUENCE [LARGE SCALE GENOMIC DNA]</scope>
    <source>
        <strain evidence="1 2">DSM 22766</strain>
    </source>
</reference>
<protein>
    <submittedName>
        <fullName evidence="1">Uncharacterized protein</fullName>
    </submittedName>
</protein>
<comment type="caution">
    <text evidence="1">The sequence shown here is derived from an EMBL/GenBank/DDBJ whole genome shotgun (WGS) entry which is preliminary data.</text>
</comment>
<name>A0A086YZW5_9BIFI</name>
<sequence length="46" mass="5854">MSKFDRLYIYFCRYPSFRRALYHSDPEMWRRLDLIRQDHEEDPGNE</sequence>
<dbReference type="AlphaFoldDB" id="A0A086YZW5"/>
<keyword evidence="2" id="KW-1185">Reference proteome</keyword>
<dbReference type="Proteomes" id="UP000029015">
    <property type="component" value="Unassembled WGS sequence"/>
</dbReference>
<accession>A0A086YZW5</accession>
<gene>
    <name evidence="1" type="ORF">BACT_0515</name>
</gene>
<proteinExistence type="predicted"/>
<organism evidence="1 2">
    <name type="scientific">Bifidobacterium actinocoloniiforme DSM 22766</name>
    <dbReference type="NCBI Taxonomy" id="1437605"/>
    <lineage>
        <taxon>Bacteria</taxon>
        <taxon>Bacillati</taxon>
        <taxon>Actinomycetota</taxon>
        <taxon>Actinomycetes</taxon>
        <taxon>Bifidobacteriales</taxon>
        <taxon>Bifidobacteriaceae</taxon>
        <taxon>Bifidobacterium</taxon>
    </lineage>
</organism>
<dbReference type="RefSeq" id="WP_156097182.1">
    <property type="nucleotide sequence ID" value="NZ_CP011786.1"/>
</dbReference>
<evidence type="ECO:0000313" key="2">
    <source>
        <dbReference type="Proteomes" id="UP000029015"/>
    </source>
</evidence>